<proteinExistence type="predicted"/>
<accession>A0A8S4GEN7</accession>
<dbReference type="Proteomes" id="UP000653454">
    <property type="component" value="Unassembled WGS sequence"/>
</dbReference>
<evidence type="ECO:0000313" key="2">
    <source>
        <dbReference type="Proteomes" id="UP000653454"/>
    </source>
</evidence>
<comment type="caution">
    <text evidence="1">The sequence shown here is derived from an EMBL/GenBank/DDBJ whole genome shotgun (WGS) entry which is preliminary data.</text>
</comment>
<evidence type="ECO:0000313" key="1">
    <source>
        <dbReference type="EMBL" id="CAG9138294.1"/>
    </source>
</evidence>
<dbReference type="EMBL" id="CAJHNJ030000553">
    <property type="protein sequence ID" value="CAG9138294.1"/>
    <property type="molecule type" value="Genomic_DNA"/>
</dbReference>
<gene>
    <name evidence="1" type="ORF">PLXY2_LOCUS16547</name>
</gene>
<dbReference type="AlphaFoldDB" id="A0A8S4GEN7"/>
<sequence>MNFFIKGVPDNFVSGGIKFINLTITYRTFHGVSFSHVI</sequence>
<keyword evidence="2" id="KW-1185">Reference proteome</keyword>
<organism evidence="1 2">
    <name type="scientific">Plutella xylostella</name>
    <name type="common">Diamondback moth</name>
    <name type="synonym">Plutella maculipennis</name>
    <dbReference type="NCBI Taxonomy" id="51655"/>
    <lineage>
        <taxon>Eukaryota</taxon>
        <taxon>Metazoa</taxon>
        <taxon>Ecdysozoa</taxon>
        <taxon>Arthropoda</taxon>
        <taxon>Hexapoda</taxon>
        <taxon>Insecta</taxon>
        <taxon>Pterygota</taxon>
        <taxon>Neoptera</taxon>
        <taxon>Endopterygota</taxon>
        <taxon>Lepidoptera</taxon>
        <taxon>Glossata</taxon>
        <taxon>Ditrysia</taxon>
        <taxon>Yponomeutoidea</taxon>
        <taxon>Plutellidae</taxon>
        <taxon>Plutella</taxon>
    </lineage>
</organism>
<reference evidence="1" key="1">
    <citation type="submission" date="2020-11" db="EMBL/GenBank/DDBJ databases">
        <authorList>
            <person name="Whiteford S."/>
        </authorList>
    </citation>
    <scope>NUCLEOTIDE SEQUENCE</scope>
</reference>
<protein>
    <submittedName>
        <fullName evidence="1">(diamondback moth) hypothetical protein</fullName>
    </submittedName>
</protein>
<name>A0A8S4GEN7_PLUXY</name>